<evidence type="ECO:0000256" key="5">
    <source>
        <dbReference type="ARBA" id="ARBA00004661"/>
    </source>
</evidence>
<dbReference type="GO" id="GO:0046872">
    <property type="term" value="F:metal ion binding"/>
    <property type="evidence" value="ECO:0007669"/>
    <property type="project" value="UniProtKB-KW"/>
</dbReference>
<keyword evidence="13 18" id="KW-0862">Zinc</keyword>
<dbReference type="Gene3D" id="1.20.1090.10">
    <property type="entry name" value="Dehydroquinate synthase-like - alpha domain"/>
    <property type="match status" value="1"/>
</dbReference>
<comment type="similarity">
    <text evidence="6 18">Belongs to the sugar phosphate cyclases superfamily. Dehydroquinate synthase family.</text>
</comment>
<accession>A0A1H9J0H4</accession>
<feature type="binding site" evidence="18">
    <location>
        <begin position="124"/>
        <end position="128"/>
    </location>
    <ligand>
        <name>NAD(+)</name>
        <dbReference type="ChEBI" id="CHEBI:57540"/>
    </ligand>
</feature>
<evidence type="ECO:0000313" key="22">
    <source>
        <dbReference type="Proteomes" id="UP000199766"/>
    </source>
</evidence>
<comment type="subcellular location">
    <subcellularLocation>
        <location evidence="4 18">Cytoplasm</location>
    </subcellularLocation>
</comment>
<dbReference type="PANTHER" id="PTHR43622:SF7">
    <property type="entry name" value="3-DEHYDROQUINATE SYNTHASE, CHLOROPLASTIC"/>
    <property type="match status" value="1"/>
</dbReference>
<evidence type="ECO:0000256" key="17">
    <source>
        <dbReference type="ARBA" id="ARBA00023285"/>
    </source>
</evidence>
<keyword evidence="11 18" id="KW-0479">Metal-binding</keyword>
<keyword evidence="15 18" id="KW-0057">Aromatic amino acid biosynthesis</keyword>
<dbReference type="GO" id="GO:0005737">
    <property type="term" value="C:cytoplasm"/>
    <property type="evidence" value="ECO:0007669"/>
    <property type="project" value="UniProtKB-SubCell"/>
</dbReference>
<keyword evidence="14 18" id="KW-0520">NAD</keyword>
<comment type="function">
    <text evidence="3 18">Catalyzes the conversion of 3-deoxy-D-arabino-heptulosonate 7-phosphate (DAHP) to dehydroquinate (DHQ).</text>
</comment>
<evidence type="ECO:0000256" key="11">
    <source>
        <dbReference type="ARBA" id="ARBA00022723"/>
    </source>
</evidence>
<dbReference type="AlphaFoldDB" id="A0A1H9J0H4"/>
<dbReference type="GO" id="GO:0008652">
    <property type="term" value="P:amino acid biosynthetic process"/>
    <property type="evidence" value="ECO:0007669"/>
    <property type="project" value="UniProtKB-KW"/>
</dbReference>
<keyword evidence="10 18" id="KW-0028">Amino-acid biosynthesis</keyword>
<dbReference type="Proteomes" id="UP000199766">
    <property type="component" value="Unassembled WGS sequence"/>
</dbReference>
<dbReference type="InterPro" id="IPR030963">
    <property type="entry name" value="DHQ_synth_fam"/>
</dbReference>
<dbReference type="SUPFAM" id="SSF56796">
    <property type="entry name" value="Dehydroquinate synthase-like"/>
    <property type="match status" value="1"/>
</dbReference>
<gene>
    <name evidence="18" type="primary">aroB</name>
    <name evidence="21" type="ORF">SAMN02982919_01283</name>
</gene>
<feature type="binding site" evidence="18">
    <location>
        <begin position="90"/>
        <end position="95"/>
    </location>
    <ligand>
        <name>NAD(+)</name>
        <dbReference type="ChEBI" id="CHEBI:57540"/>
    </ligand>
</feature>
<keyword evidence="22" id="KW-1185">Reference proteome</keyword>
<comment type="cofactor">
    <cofactor evidence="18">
        <name>Co(2+)</name>
        <dbReference type="ChEBI" id="CHEBI:48828"/>
    </cofactor>
    <cofactor evidence="18">
        <name>Zn(2+)</name>
        <dbReference type="ChEBI" id="CHEBI:29105"/>
    </cofactor>
    <text evidence="18">Binds 1 divalent metal cation per subunit. Can use either Co(2+) or Zn(2+).</text>
</comment>
<dbReference type="InterPro" id="IPR056179">
    <property type="entry name" value="DHQS_C"/>
</dbReference>
<evidence type="ECO:0000256" key="12">
    <source>
        <dbReference type="ARBA" id="ARBA00022741"/>
    </source>
</evidence>
<feature type="binding site" evidence="18">
    <location>
        <begin position="148"/>
        <end position="149"/>
    </location>
    <ligand>
        <name>NAD(+)</name>
        <dbReference type="ChEBI" id="CHEBI:57540"/>
    </ligand>
</feature>
<dbReference type="Pfam" id="PF01761">
    <property type="entry name" value="DHQ_synthase"/>
    <property type="match status" value="1"/>
</dbReference>
<evidence type="ECO:0000256" key="9">
    <source>
        <dbReference type="ARBA" id="ARBA00022490"/>
    </source>
</evidence>
<evidence type="ECO:0000256" key="13">
    <source>
        <dbReference type="ARBA" id="ARBA00022833"/>
    </source>
</evidence>
<dbReference type="Gene3D" id="3.40.50.1970">
    <property type="match status" value="1"/>
</dbReference>
<evidence type="ECO:0000256" key="14">
    <source>
        <dbReference type="ARBA" id="ARBA00023027"/>
    </source>
</evidence>
<dbReference type="OrthoDB" id="9806583at2"/>
<evidence type="ECO:0000259" key="19">
    <source>
        <dbReference type="Pfam" id="PF01761"/>
    </source>
</evidence>
<evidence type="ECO:0000256" key="15">
    <source>
        <dbReference type="ARBA" id="ARBA00023141"/>
    </source>
</evidence>
<feature type="binding site" evidence="18">
    <location>
        <position position="170"/>
    </location>
    <ligand>
        <name>NAD(+)</name>
        <dbReference type="ChEBI" id="CHEBI:57540"/>
    </ligand>
</feature>
<comment type="catalytic activity">
    <reaction evidence="1 18">
        <text>7-phospho-2-dehydro-3-deoxy-D-arabino-heptonate = 3-dehydroquinate + phosphate</text>
        <dbReference type="Rhea" id="RHEA:21968"/>
        <dbReference type="ChEBI" id="CHEBI:32364"/>
        <dbReference type="ChEBI" id="CHEBI:43474"/>
        <dbReference type="ChEBI" id="CHEBI:58394"/>
        <dbReference type="EC" id="4.2.3.4"/>
    </reaction>
</comment>
<evidence type="ECO:0000256" key="10">
    <source>
        <dbReference type="ARBA" id="ARBA00022605"/>
    </source>
</evidence>
<evidence type="ECO:0000256" key="7">
    <source>
        <dbReference type="ARBA" id="ARBA00013031"/>
    </source>
</evidence>
<name>A0A1H9J0H4_9BURK</name>
<feature type="domain" description="3-dehydroquinate synthase N-terminal" evidence="19">
    <location>
        <begin position="86"/>
        <end position="198"/>
    </location>
</feature>
<dbReference type="PANTHER" id="PTHR43622">
    <property type="entry name" value="3-DEHYDROQUINATE SYNTHASE"/>
    <property type="match status" value="1"/>
</dbReference>
<dbReference type="InterPro" id="IPR050071">
    <property type="entry name" value="Dehydroquinate_synthase"/>
</dbReference>
<evidence type="ECO:0000256" key="18">
    <source>
        <dbReference type="HAMAP-Rule" id="MF_00110"/>
    </source>
</evidence>
<dbReference type="FunFam" id="3.40.50.1970:FF:000001">
    <property type="entry name" value="3-dehydroquinate synthase"/>
    <property type="match status" value="1"/>
</dbReference>
<dbReference type="HAMAP" id="MF_00110">
    <property type="entry name" value="DHQ_synthase"/>
    <property type="match status" value="1"/>
</dbReference>
<evidence type="ECO:0000256" key="1">
    <source>
        <dbReference type="ARBA" id="ARBA00001393"/>
    </source>
</evidence>
<comment type="cofactor">
    <cofactor evidence="2 18">
        <name>NAD(+)</name>
        <dbReference type="ChEBI" id="CHEBI:57540"/>
    </cofactor>
</comment>
<dbReference type="EMBL" id="FOGD01000002">
    <property type="protein sequence ID" value="SEQ80551.1"/>
    <property type="molecule type" value="Genomic_DNA"/>
</dbReference>
<dbReference type="EC" id="4.2.3.4" evidence="7 18"/>
<dbReference type="PIRSF" id="PIRSF001455">
    <property type="entry name" value="DHQ_synth"/>
    <property type="match status" value="1"/>
</dbReference>
<organism evidence="21 22">
    <name type="scientific">Giesbergeria anulus</name>
    <dbReference type="NCBI Taxonomy" id="180197"/>
    <lineage>
        <taxon>Bacteria</taxon>
        <taxon>Pseudomonadati</taxon>
        <taxon>Pseudomonadota</taxon>
        <taxon>Betaproteobacteria</taxon>
        <taxon>Burkholderiales</taxon>
        <taxon>Comamonadaceae</taxon>
        <taxon>Giesbergeria</taxon>
    </lineage>
</organism>
<keyword evidence="9 18" id="KW-0963">Cytoplasm</keyword>
<dbReference type="STRING" id="180197.SAMN02982919_01283"/>
<dbReference type="GO" id="GO:0003856">
    <property type="term" value="F:3-dehydroquinate synthase activity"/>
    <property type="evidence" value="ECO:0007669"/>
    <property type="project" value="UniProtKB-UniRule"/>
</dbReference>
<comment type="pathway">
    <text evidence="5 18">Metabolic intermediate biosynthesis; chorismate biosynthesis; chorismate from D-erythrose 4-phosphate and phosphoenolpyruvate: step 2/7.</text>
</comment>
<evidence type="ECO:0000256" key="8">
    <source>
        <dbReference type="ARBA" id="ARBA00017684"/>
    </source>
</evidence>
<keyword evidence="16 18" id="KW-0456">Lyase</keyword>
<feature type="binding site" evidence="18">
    <location>
        <position position="161"/>
    </location>
    <ligand>
        <name>NAD(+)</name>
        <dbReference type="ChEBI" id="CHEBI:57540"/>
    </ligand>
</feature>
<dbReference type="InterPro" id="IPR016037">
    <property type="entry name" value="DHQ_synth_AroB"/>
</dbReference>
<evidence type="ECO:0000256" key="3">
    <source>
        <dbReference type="ARBA" id="ARBA00003485"/>
    </source>
</evidence>
<dbReference type="GO" id="GO:0009073">
    <property type="term" value="P:aromatic amino acid family biosynthetic process"/>
    <property type="evidence" value="ECO:0007669"/>
    <property type="project" value="UniProtKB-KW"/>
</dbReference>
<dbReference type="NCBIfam" id="TIGR01357">
    <property type="entry name" value="aroB"/>
    <property type="match status" value="1"/>
</dbReference>
<dbReference type="UniPathway" id="UPA00053">
    <property type="reaction ID" value="UER00085"/>
</dbReference>
<evidence type="ECO:0000313" key="21">
    <source>
        <dbReference type="EMBL" id="SEQ80551.1"/>
    </source>
</evidence>
<feature type="binding site" evidence="18">
    <location>
        <position position="283"/>
    </location>
    <ligand>
        <name>Zn(2+)</name>
        <dbReference type="ChEBI" id="CHEBI:29105"/>
    </ligand>
</feature>
<dbReference type="CDD" id="cd08195">
    <property type="entry name" value="DHQS"/>
    <property type="match status" value="1"/>
</dbReference>
<keyword evidence="17 18" id="KW-0170">Cobalt</keyword>
<proteinExistence type="inferred from homology"/>
<feature type="binding site" evidence="18">
    <location>
        <position position="266"/>
    </location>
    <ligand>
        <name>Zn(2+)</name>
        <dbReference type="ChEBI" id="CHEBI:29105"/>
    </ligand>
</feature>
<protein>
    <recommendedName>
        <fullName evidence="8 18">3-dehydroquinate synthase</fullName>
        <shortName evidence="18">DHQS</shortName>
        <ecNumber evidence="7 18">4.2.3.4</ecNumber>
    </recommendedName>
</protein>
<dbReference type="RefSeq" id="WP_091454460.1">
    <property type="nucleotide sequence ID" value="NZ_FOGD01000002.1"/>
</dbReference>
<dbReference type="InterPro" id="IPR030960">
    <property type="entry name" value="DHQS/DOIS_N"/>
</dbReference>
<reference evidence="21 22" key="1">
    <citation type="submission" date="2016-10" db="EMBL/GenBank/DDBJ databases">
        <authorList>
            <person name="de Groot N.N."/>
        </authorList>
    </citation>
    <scope>NUCLEOTIDE SEQUENCE [LARGE SCALE GENOMIC DNA]</scope>
    <source>
        <strain evidence="21 22">ATCC 35958</strain>
    </source>
</reference>
<evidence type="ECO:0000256" key="16">
    <source>
        <dbReference type="ARBA" id="ARBA00023239"/>
    </source>
</evidence>
<evidence type="ECO:0000256" key="4">
    <source>
        <dbReference type="ARBA" id="ARBA00004496"/>
    </source>
</evidence>
<keyword evidence="12 18" id="KW-0547">Nucleotide-binding</keyword>
<evidence type="ECO:0000256" key="6">
    <source>
        <dbReference type="ARBA" id="ARBA00005412"/>
    </source>
</evidence>
<dbReference type="Pfam" id="PF24621">
    <property type="entry name" value="DHQS_C"/>
    <property type="match status" value="1"/>
</dbReference>
<dbReference type="GO" id="GO:0009423">
    <property type="term" value="P:chorismate biosynthetic process"/>
    <property type="evidence" value="ECO:0007669"/>
    <property type="project" value="UniProtKB-UniRule"/>
</dbReference>
<feature type="binding site" evidence="18">
    <location>
        <position position="203"/>
    </location>
    <ligand>
        <name>Zn(2+)</name>
        <dbReference type="ChEBI" id="CHEBI:29105"/>
    </ligand>
</feature>
<evidence type="ECO:0000259" key="20">
    <source>
        <dbReference type="Pfam" id="PF24621"/>
    </source>
</evidence>
<sequence length="382" mass="40792">MQEAVNPTPSFSSSHASAAVQQVSIALDERSYAIAIGTGLLDEPAFYADLPAAASALIVSNTTVAPLYAQRLHAVLQQRYANVYLVTLPDGEEYKTWETLNLIFDALLGHGCDRKTVLFALGGGVVGDMTGFAAASYMRGVPFVQVPTTLLAQVDSSVGGKTAINHPLGKNMIGAFYQPRLVLCDLATLNTLPVRELSAGLAEVIKYGPIADMAFMDWLETHIDALLARDVEALAYAVRRSCEIKAWVVGQDERESGLRAILNFGHTFGHAIEAGMGYGAWLHGEAVGAGMVMAAELSCRLGLVDTAFVARLTALVQRAGLPVRGPVLDASDNAGRYLEWMRVDKKAEGGEIRFVLIDGPGQAVMRAAPDILVREVIDACCA</sequence>
<dbReference type="GO" id="GO:0000166">
    <property type="term" value="F:nucleotide binding"/>
    <property type="evidence" value="ECO:0007669"/>
    <property type="project" value="UniProtKB-KW"/>
</dbReference>
<feature type="binding site" evidence="18">
    <location>
        <begin position="188"/>
        <end position="191"/>
    </location>
    <ligand>
        <name>NAD(+)</name>
        <dbReference type="ChEBI" id="CHEBI:57540"/>
    </ligand>
</feature>
<feature type="domain" description="3-dehydroquinate synthase C-terminal" evidence="20">
    <location>
        <begin position="200"/>
        <end position="347"/>
    </location>
</feature>
<evidence type="ECO:0000256" key="2">
    <source>
        <dbReference type="ARBA" id="ARBA00001911"/>
    </source>
</evidence>